<dbReference type="AlphaFoldDB" id="A0AAD7EJL1"/>
<evidence type="ECO:0000313" key="3">
    <source>
        <dbReference type="Proteomes" id="UP001218218"/>
    </source>
</evidence>
<gene>
    <name evidence="2" type="ORF">DFH08DRAFT_816337</name>
</gene>
<sequence length="375" mass="40946">MHCTPLSRLGTMHCGYIEGCAHAWCIDAPPKALVHKWDVDDPGCAASVTASGERAKAARGRAPGAAGCGVDAPPEALVQDRTVSVGRVRGERSQRGEKRIPAGQRVWAARATGSGGAGRGVNEPPEAPVHTAHPRAIRGCGHCGCGKLKPIGNARARGSAAPPPRCTSTTNSAQRRRSRSVVVALIEPDDMVFWSTPAWPLPGVPQPVFMIHQNHRYTTGFHVSWQNCRLAVGDTSHHHTKVADVQAKWLGSKLDIDLQFHILNAVYGSKIPLSLLRHVLSNLGMEYTNNESIGQLHTRLKYYIVLLQRGKKMEQSQEQEHITRKKYHEQLESISDQLGTRKLILRPLRDLLVDPNGVSYSSDGQPVLSLQGLLF</sequence>
<reference evidence="2" key="1">
    <citation type="submission" date="2023-03" db="EMBL/GenBank/DDBJ databases">
        <title>Massive genome expansion in bonnet fungi (Mycena s.s.) driven by repeated elements and novel gene families across ecological guilds.</title>
        <authorList>
            <consortium name="Lawrence Berkeley National Laboratory"/>
            <person name="Harder C.B."/>
            <person name="Miyauchi S."/>
            <person name="Viragh M."/>
            <person name="Kuo A."/>
            <person name="Thoen E."/>
            <person name="Andreopoulos B."/>
            <person name="Lu D."/>
            <person name="Skrede I."/>
            <person name="Drula E."/>
            <person name="Henrissat B."/>
            <person name="Morin E."/>
            <person name="Kohler A."/>
            <person name="Barry K."/>
            <person name="LaButti K."/>
            <person name="Morin E."/>
            <person name="Salamov A."/>
            <person name="Lipzen A."/>
            <person name="Mereny Z."/>
            <person name="Hegedus B."/>
            <person name="Baldrian P."/>
            <person name="Stursova M."/>
            <person name="Weitz H."/>
            <person name="Taylor A."/>
            <person name="Grigoriev I.V."/>
            <person name="Nagy L.G."/>
            <person name="Martin F."/>
            <person name="Kauserud H."/>
        </authorList>
    </citation>
    <scope>NUCLEOTIDE SEQUENCE</scope>
    <source>
        <strain evidence="2">CBHHK002</strain>
    </source>
</reference>
<proteinExistence type="predicted"/>
<evidence type="ECO:0000313" key="2">
    <source>
        <dbReference type="EMBL" id="KAJ7327486.1"/>
    </source>
</evidence>
<dbReference type="Proteomes" id="UP001218218">
    <property type="component" value="Unassembled WGS sequence"/>
</dbReference>
<comment type="caution">
    <text evidence="2">The sequence shown here is derived from an EMBL/GenBank/DDBJ whole genome shotgun (WGS) entry which is preliminary data.</text>
</comment>
<dbReference type="EMBL" id="JARIHO010000041">
    <property type="protein sequence ID" value="KAJ7327486.1"/>
    <property type="molecule type" value="Genomic_DNA"/>
</dbReference>
<keyword evidence="3" id="KW-1185">Reference proteome</keyword>
<protein>
    <submittedName>
        <fullName evidence="2">Uncharacterized protein</fullName>
    </submittedName>
</protein>
<organism evidence="2 3">
    <name type="scientific">Mycena albidolilacea</name>
    <dbReference type="NCBI Taxonomy" id="1033008"/>
    <lineage>
        <taxon>Eukaryota</taxon>
        <taxon>Fungi</taxon>
        <taxon>Dikarya</taxon>
        <taxon>Basidiomycota</taxon>
        <taxon>Agaricomycotina</taxon>
        <taxon>Agaricomycetes</taxon>
        <taxon>Agaricomycetidae</taxon>
        <taxon>Agaricales</taxon>
        <taxon>Marasmiineae</taxon>
        <taxon>Mycenaceae</taxon>
        <taxon>Mycena</taxon>
    </lineage>
</organism>
<name>A0AAD7EJL1_9AGAR</name>
<feature type="region of interest" description="Disordered" evidence="1">
    <location>
        <begin position="155"/>
        <end position="174"/>
    </location>
</feature>
<accession>A0AAD7EJL1</accession>
<evidence type="ECO:0000256" key="1">
    <source>
        <dbReference type="SAM" id="MobiDB-lite"/>
    </source>
</evidence>
<feature type="region of interest" description="Disordered" evidence="1">
    <location>
        <begin position="112"/>
        <end position="132"/>
    </location>
</feature>